<feature type="domain" description="5'-Nucleotidase C-terminal" evidence="4">
    <location>
        <begin position="430"/>
        <end position="608"/>
    </location>
</feature>
<dbReference type="InterPro" id="IPR006179">
    <property type="entry name" value="5_nucleotidase/apyrase"/>
</dbReference>
<keyword evidence="2" id="KW-0547">Nucleotide-binding</keyword>
<dbReference type="EMBL" id="JBHPBY010000533">
    <property type="protein sequence ID" value="MFC1853563.1"/>
    <property type="molecule type" value="Genomic_DNA"/>
</dbReference>
<accession>A0ABV6Z538</accession>
<dbReference type="InterPro" id="IPR029052">
    <property type="entry name" value="Metallo-depent_PP-like"/>
</dbReference>
<feature type="domain" description="Calcineurin-like phosphoesterase" evidence="3">
    <location>
        <begin position="35"/>
        <end position="267"/>
    </location>
</feature>
<dbReference type="Pfam" id="PF02872">
    <property type="entry name" value="5_nucleotid_C"/>
    <property type="match status" value="1"/>
</dbReference>
<dbReference type="SUPFAM" id="SSF55816">
    <property type="entry name" value="5'-nucleotidase (syn. UDP-sugar hydrolase), C-terminal domain"/>
    <property type="match status" value="1"/>
</dbReference>
<dbReference type="PANTHER" id="PTHR11575:SF24">
    <property type="entry name" value="5'-NUCLEOTIDASE"/>
    <property type="match status" value="1"/>
</dbReference>
<keyword evidence="1" id="KW-0732">Signal</keyword>
<dbReference type="PROSITE" id="PS00018">
    <property type="entry name" value="EF_HAND_1"/>
    <property type="match status" value="1"/>
</dbReference>
<gene>
    <name evidence="5" type="ORF">ACFL27_25530</name>
</gene>
<dbReference type="PRINTS" id="PR01607">
    <property type="entry name" value="APYRASEFAMLY"/>
</dbReference>
<dbReference type="SUPFAM" id="SSF56300">
    <property type="entry name" value="Metallo-dependent phosphatases"/>
    <property type="match status" value="1"/>
</dbReference>
<protein>
    <submittedName>
        <fullName evidence="5">Bifunctional metallophosphatase/5'-nucleotidase</fullName>
    </submittedName>
</protein>
<comment type="caution">
    <text evidence="5">The sequence shown here is derived from an EMBL/GenBank/DDBJ whole genome shotgun (WGS) entry which is preliminary data.</text>
</comment>
<sequence length="770" mass="82875">MMKGFKSLYPLGLISFLVVMIISSSTVLAGDGTVTILATSDIHGSLMSFGDYDDDTGYYSGGFLPLSERLIEKKIQYASLGHGVLTLDGGDYTQGTYVTYAWKGFAELALLGALYDATTIGNHELDWGPDALYGVIGNAYTSQVSIPPLLCSNITDWGGHALEGFHGTYILDYMTTTVGNVHVGLFGGMTSGAAALAQPAPLVFSDLSTPAGIGGILNTAGTLAYMGVDLVVYISHSGISYDVALASYAAANGVKLDVILSGHDHTPNPQIYQVYNTRIMQVGAYGTYLGRLSLTVAGGAVTSADYDLEAINADNTNISGEPTPNVDPVAWATLVATYGQFVNATYMAAQIGQAYPSGWNEPTTSGVTWYDFSGGQEQDTMGVTYPWQTYGMPSIYDQMLTTLYHSPPPYNDADPWMQIAAHTQADLFDTAYAESNFGNLVTDGMHLRAALADLGDDEILLKGLPGSPGDEVTDFAVDAAGTFRSDIYADDNGITLSDAYQALPLGIGLKSFDLINGTPPDPTNPEYAPGYDLFRFYMKGSDLKTAIEFGVMAQDLGQTSFFLHWAGLTFDYDMSQDRLHRVTNLKLAGNDVDSTLVYKGVTTSYVASSFLVLSSLLQAALNAGAITQEEYDTLVGMKIYMDYLATVPVTNILYMYAASPALYCGKAWVVFCDKIMWPYWYGGLNGIVWAKNPFTGANIYGAAQGRMNDITPDSYRIDLTDKSTHFAGPAVISHLMGVKSGEPGYKAYYDLNHDGVIDGKDLNKWSKLVK</sequence>
<evidence type="ECO:0000259" key="3">
    <source>
        <dbReference type="Pfam" id="PF00149"/>
    </source>
</evidence>
<organism evidence="5 6">
    <name type="scientific">candidate division CSSED10-310 bacterium</name>
    <dbReference type="NCBI Taxonomy" id="2855610"/>
    <lineage>
        <taxon>Bacteria</taxon>
        <taxon>Bacteria division CSSED10-310</taxon>
    </lineage>
</organism>
<evidence type="ECO:0000313" key="5">
    <source>
        <dbReference type="EMBL" id="MFC1853563.1"/>
    </source>
</evidence>
<dbReference type="InterPro" id="IPR004843">
    <property type="entry name" value="Calcineurin-like_PHP"/>
</dbReference>
<dbReference type="Gene3D" id="3.60.21.10">
    <property type="match status" value="1"/>
</dbReference>
<evidence type="ECO:0000259" key="4">
    <source>
        <dbReference type="Pfam" id="PF02872"/>
    </source>
</evidence>
<evidence type="ECO:0000256" key="1">
    <source>
        <dbReference type="ARBA" id="ARBA00022729"/>
    </source>
</evidence>
<dbReference type="PANTHER" id="PTHR11575">
    <property type="entry name" value="5'-NUCLEOTIDASE-RELATED"/>
    <property type="match status" value="1"/>
</dbReference>
<name>A0ABV6Z538_UNCC1</name>
<comment type="similarity">
    <text evidence="2">Belongs to the 5'-nucleotidase family.</text>
</comment>
<dbReference type="InterPro" id="IPR008334">
    <property type="entry name" value="5'-Nucleotdase_C"/>
</dbReference>
<dbReference type="Gene3D" id="3.90.780.10">
    <property type="entry name" value="5'-Nucleotidase, C-terminal domain"/>
    <property type="match status" value="1"/>
</dbReference>
<reference evidence="5 6" key="1">
    <citation type="submission" date="2024-09" db="EMBL/GenBank/DDBJ databases">
        <title>Laminarin stimulates single cell rates of sulfate reduction while oxygen inhibits transcriptomic activity in coastal marine sediment.</title>
        <authorList>
            <person name="Lindsay M."/>
            <person name="Orcutt B."/>
            <person name="Emerson D."/>
            <person name="Stepanauskas R."/>
            <person name="D'Angelo T."/>
        </authorList>
    </citation>
    <scope>NUCLEOTIDE SEQUENCE [LARGE SCALE GENOMIC DNA]</scope>
    <source>
        <strain evidence="5">SAG AM-311-K15</strain>
    </source>
</reference>
<dbReference type="Pfam" id="PF00149">
    <property type="entry name" value="Metallophos"/>
    <property type="match status" value="1"/>
</dbReference>
<evidence type="ECO:0000256" key="2">
    <source>
        <dbReference type="RuleBase" id="RU362119"/>
    </source>
</evidence>
<dbReference type="InterPro" id="IPR018247">
    <property type="entry name" value="EF_Hand_1_Ca_BS"/>
</dbReference>
<dbReference type="InterPro" id="IPR036907">
    <property type="entry name" value="5'-Nucleotdase_C_sf"/>
</dbReference>
<proteinExistence type="inferred from homology"/>
<dbReference type="Proteomes" id="UP001594351">
    <property type="component" value="Unassembled WGS sequence"/>
</dbReference>
<evidence type="ECO:0000313" key="6">
    <source>
        <dbReference type="Proteomes" id="UP001594351"/>
    </source>
</evidence>
<keyword evidence="2" id="KW-0378">Hydrolase</keyword>
<keyword evidence="6" id="KW-1185">Reference proteome</keyword>